<name>A0A428PI16_9HYPO</name>
<protein>
    <submittedName>
        <fullName evidence="2">Uncharacterized protein</fullName>
    </submittedName>
</protein>
<feature type="region of interest" description="Disordered" evidence="1">
    <location>
        <begin position="68"/>
        <end position="98"/>
    </location>
</feature>
<comment type="caution">
    <text evidence="2">The sequence shown here is derived from an EMBL/GenBank/DDBJ whole genome shotgun (WGS) entry which is preliminary data.</text>
</comment>
<evidence type="ECO:0000256" key="1">
    <source>
        <dbReference type="SAM" id="MobiDB-lite"/>
    </source>
</evidence>
<reference evidence="2 3" key="1">
    <citation type="submission" date="2017-06" db="EMBL/GenBank/DDBJ databases">
        <title>Comparative genomic analysis of Ambrosia Fusariam Clade fungi.</title>
        <authorList>
            <person name="Stajich J.E."/>
            <person name="Carrillo J."/>
            <person name="Kijimoto T."/>
            <person name="Eskalen A."/>
            <person name="O'Donnell K."/>
            <person name="Kasson M."/>
        </authorList>
    </citation>
    <scope>NUCLEOTIDE SEQUENCE [LARGE SCALE GENOMIC DNA]</scope>
    <source>
        <strain evidence="2 3">NRRL62606</strain>
    </source>
</reference>
<gene>
    <name evidence="2" type="ORF">CEP51_015017</name>
</gene>
<keyword evidence="3" id="KW-1185">Reference proteome</keyword>
<organism evidence="2 3">
    <name type="scientific">Fusarium floridanum</name>
    <dbReference type="NCBI Taxonomy" id="1325733"/>
    <lineage>
        <taxon>Eukaryota</taxon>
        <taxon>Fungi</taxon>
        <taxon>Dikarya</taxon>
        <taxon>Ascomycota</taxon>
        <taxon>Pezizomycotina</taxon>
        <taxon>Sordariomycetes</taxon>
        <taxon>Hypocreomycetidae</taxon>
        <taxon>Hypocreales</taxon>
        <taxon>Nectriaceae</taxon>
        <taxon>Fusarium</taxon>
        <taxon>Fusarium solani species complex</taxon>
    </lineage>
</organism>
<evidence type="ECO:0000313" key="2">
    <source>
        <dbReference type="EMBL" id="RSL52657.1"/>
    </source>
</evidence>
<feature type="compositionally biased region" description="Polar residues" evidence="1">
    <location>
        <begin position="71"/>
        <end position="92"/>
    </location>
</feature>
<dbReference type="AlphaFoldDB" id="A0A428PI16"/>
<proteinExistence type="predicted"/>
<evidence type="ECO:0000313" key="3">
    <source>
        <dbReference type="Proteomes" id="UP000287972"/>
    </source>
</evidence>
<dbReference type="Proteomes" id="UP000287972">
    <property type="component" value="Unassembled WGS sequence"/>
</dbReference>
<dbReference type="EMBL" id="NKCL01000753">
    <property type="protein sequence ID" value="RSL52657.1"/>
    <property type="molecule type" value="Genomic_DNA"/>
</dbReference>
<accession>A0A428PI16</accession>
<sequence>MHNSPSFVFMPPKLESVDCAAGNIENVTAESPTRCQLIKVLALGPETPGTCPVPGLAHKEPHFASPHLVSLHQQPEPSSITSIEPLSTSPSPNFDDDR</sequence>